<dbReference type="Gene3D" id="2.60.40.1220">
    <property type="match status" value="1"/>
</dbReference>
<protein>
    <recommendedName>
        <fullName evidence="4">SbsA Ig-like domain-containing protein</fullName>
    </recommendedName>
</protein>
<sequence>MRCSVRPSRTSCSRYVTSSGERWMSRGGRLLIHRSYSAPRDYVQKLRGHSTRAALVFQGGKSHSVDDASRVRDETTTRSPDVGWTGAFSASRFGGLREEAPETQPQGPGMAPALRSGMPIINRYIPLIFIGLISACINVPGIDPNTPDSGTQDSGSVDTPDSGTQPSDLSVSIMAPTGTFYTSSSVTFSVDVRGGTPDLVQLFRGAEELATIPLPYTYTWNTETEAEGIYTITARATKSGRTFPSEPVTVIVDRTKLQVSSRSPAPGMTNVPYSTPIQVVFSKPVKATTVSDTTVSFAVSGVLAEKTLSLSSDGKTLTLTPKVRPPLPATFSVGLSSGITDSAGNALVVPSTSWNFELPSWYAFGGPLNAVSGNTQLKDTAMVLDSQDNPVIAWSEERTTGGRSSIFVYRWDGRAFTPIGDALNGTSVGSAYKPALALDGRGNPIIAWQESDGFNDNIYVKRWTGIAWQSVGSGLLSAENDTRPSPTPTPARNPSLAVRGNEIYIAWDEMTVEEFSTIHVRKSVDGGSFSAVDRSGGSVSAVPQLSSASNPSLALDSNGQPVVAFQEQTLEQNRPTNIYVMRLKQDGYWTYSVPPFYGNDASGYVSGGLSAATGNTLAQDCSLSIDTQDNLYLSWSEESHIDGPRDIQVFRSTGPQSWERLGSALSTYDGFTSSGQAKIHVTPSGKISIVWKEFDGYAEAGYGHLFASEWANNSWNTLTTRDGLNQDQKNSLLPVIAIDSVGRTVVAWYESRDAVDNAAGDYVYVRRYNN</sequence>
<evidence type="ECO:0000313" key="6">
    <source>
        <dbReference type="Proteomes" id="UP001611383"/>
    </source>
</evidence>
<organism evidence="5 6">
    <name type="scientific">Archangium minus</name>
    <dbReference type="NCBI Taxonomy" id="83450"/>
    <lineage>
        <taxon>Bacteria</taxon>
        <taxon>Pseudomonadati</taxon>
        <taxon>Myxococcota</taxon>
        <taxon>Myxococcia</taxon>
        <taxon>Myxococcales</taxon>
        <taxon>Cystobacterineae</taxon>
        <taxon>Archangiaceae</taxon>
        <taxon>Archangium</taxon>
    </lineage>
</organism>
<dbReference type="SUPFAM" id="SSF75005">
    <property type="entry name" value="Arabinanase/levansucrase/invertase"/>
    <property type="match status" value="1"/>
</dbReference>
<feature type="compositionally biased region" description="Polar residues" evidence="2">
    <location>
        <begin position="146"/>
        <end position="169"/>
    </location>
</feature>
<keyword evidence="3" id="KW-0812">Transmembrane</keyword>
<dbReference type="Pfam" id="PF13205">
    <property type="entry name" value="Big_5"/>
    <property type="match status" value="1"/>
</dbReference>
<reference evidence="5 6" key="1">
    <citation type="submission" date="2019-08" db="EMBL/GenBank/DDBJ databases">
        <title>Archangium and Cystobacter genomes.</title>
        <authorList>
            <person name="Chen I.-C.K."/>
            <person name="Wielgoss S."/>
        </authorList>
    </citation>
    <scope>NUCLEOTIDE SEQUENCE [LARGE SCALE GENOMIC DNA]</scope>
    <source>
        <strain evidence="5 6">Cbm 6</strain>
    </source>
</reference>
<accession>A0ABY9WRA4</accession>
<feature type="domain" description="SbsA Ig-like" evidence="4">
    <location>
        <begin position="253"/>
        <end position="356"/>
    </location>
</feature>
<gene>
    <name evidence="5" type="ORF">F0U60_20690</name>
</gene>
<evidence type="ECO:0000256" key="3">
    <source>
        <dbReference type="SAM" id="Phobius"/>
    </source>
</evidence>
<name>A0ABY9WRA4_9BACT</name>
<dbReference type="InterPro" id="IPR014755">
    <property type="entry name" value="Cu-Rt/internalin_Ig-like"/>
</dbReference>
<dbReference type="Proteomes" id="UP001611383">
    <property type="component" value="Chromosome"/>
</dbReference>
<keyword evidence="3" id="KW-0472">Membrane</keyword>
<feature type="transmembrane region" description="Helical" evidence="3">
    <location>
        <begin position="124"/>
        <end position="142"/>
    </location>
</feature>
<keyword evidence="3" id="KW-1133">Transmembrane helix</keyword>
<evidence type="ECO:0000256" key="2">
    <source>
        <dbReference type="SAM" id="MobiDB-lite"/>
    </source>
</evidence>
<evidence type="ECO:0000313" key="5">
    <source>
        <dbReference type="EMBL" id="WNG46268.1"/>
    </source>
</evidence>
<feature type="region of interest" description="Disordered" evidence="2">
    <location>
        <begin position="144"/>
        <end position="169"/>
    </location>
</feature>
<keyword evidence="6" id="KW-1185">Reference proteome</keyword>
<dbReference type="Gene3D" id="2.60.40.10">
    <property type="entry name" value="Immunoglobulins"/>
    <property type="match status" value="1"/>
</dbReference>
<dbReference type="InterPro" id="IPR032812">
    <property type="entry name" value="SbsA_Ig"/>
</dbReference>
<evidence type="ECO:0000256" key="1">
    <source>
        <dbReference type="ARBA" id="ARBA00022729"/>
    </source>
</evidence>
<dbReference type="InterPro" id="IPR013783">
    <property type="entry name" value="Ig-like_fold"/>
</dbReference>
<evidence type="ECO:0000259" key="4">
    <source>
        <dbReference type="Pfam" id="PF13205"/>
    </source>
</evidence>
<keyword evidence="1" id="KW-0732">Signal</keyword>
<proteinExistence type="predicted"/>
<dbReference type="InterPro" id="IPR023296">
    <property type="entry name" value="Glyco_hydro_beta-prop_sf"/>
</dbReference>
<dbReference type="EMBL" id="CP043494">
    <property type="protein sequence ID" value="WNG46268.1"/>
    <property type="molecule type" value="Genomic_DNA"/>
</dbReference>